<reference evidence="2 3" key="1">
    <citation type="submission" date="2021-06" db="EMBL/GenBank/DDBJ databases">
        <title>Caerostris extrusa draft genome.</title>
        <authorList>
            <person name="Kono N."/>
            <person name="Arakawa K."/>
        </authorList>
    </citation>
    <scope>NUCLEOTIDE SEQUENCE [LARGE SCALE GENOMIC DNA]</scope>
</reference>
<protein>
    <submittedName>
        <fullName evidence="2">Uncharacterized protein</fullName>
    </submittedName>
</protein>
<dbReference type="EMBL" id="BPLR01012854">
    <property type="protein sequence ID" value="GIY57038.1"/>
    <property type="molecule type" value="Genomic_DNA"/>
</dbReference>
<evidence type="ECO:0000313" key="2">
    <source>
        <dbReference type="EMBL" id="GIY57038.1"/>
    </source>
</evidence>
<proteinExistence type="predicted"/>
<accession>A0AAV4UGY1</accession>
<feature type="compositionally biased region" description="Basic residues" evidence="1">
    <location>
        <begin position="42"/>
        <end position="54"/>
    </location>
</feature>
<keyword evidence="3" id="KW-1185">Reference proteome</keyword>
<dbReference type="AlphaFoldDB" id="A0AAV4UGY1"/>
<name>A0AAV4UGY1_CAEEX</name>
<organism evidence="2 3">
    <name type="scientific">Caerostris extrusa</name>
    <name type="common">Bark spider</name>
    <name type="synonym">Caerostris bankana</name>
    <dbReference type="NCBI Taxonomy" id="172846"/>
    <lineage>
        <taxon>Eukaryota</taxon>
        <taxon>Metazoa</taxon>
        <taxon>Ecdysozoa</taxon>
        <taxon>Arthropoda</taxon>
        <taxon>Chelicerata</taxon>
        <taxon>Arachnida</taxon>
        <taxon>Araneae</taxon>
        <taxon>Araneomorphae</taxon>
        <taxon>Entelegynae</taxon>
        <taxon>Araneoidea</taxon>
        <taxon>Araneidae</taxon>
        <taxon>Caerostris</taxon>
    </lineage>
</organism>
<evidence type="ECO:0000313" key="3">
    <source>
        <dbReference type="Proteomes" id="UP001054945"/>
    </source>
</evidence>
<evidence type="ECO:0000256" key="1">
    <source>
        <dbReference type="SAM" id="MobiDB-lite"/>
    </source>
</evidence>
<sequence>MNYKVGHVIRQLPVALLELEDEYKSNNRKRKCKSNPCLSTKQNRKSKGHNVQGNKKKERDREHSKNRCPRSLGADWGPKWEVKGGGSWKVIRTQGHKKVALQRERGGVFIVLPSRPVLMPPRDARTGEIVFLLLGYVLREVKERRIFDQCELLSVLFAYNLFLAYH</sequence>
<comment type="caution">
    <text evidence="2">The sequence shown here is derived from an EMBL/GenBank/DDBJ whole genome shotgun (WGS) entry which is preliminary data.</text>
</comment>
<feature type="compositionally biased region" description="Basic and acidic residues" evidence="1">
    <location>
        <begin position="55"/>
        <end position="65"/>
    </location>
</feature>
<feature type="region of interest" description="Disordered" evidence="1">
    <location>
        <begin position="28"/>
        <end position="75"/>
    </location>
</feature>
<dbReference type="Proteomes" id="UP001054945">
    <property type="component" value="Unassembled WGS sequence"/>
</dbReference>
<gene>
    <name evidence="2" type="ORF">CEXT_69851</name>
</gene>